<dbReference type="FunFam" id="1.20.1560.10:FF:000011">
    <property type="entry name" value="Multidrug ABC transporter ATP-binding protein"/>
    <property type="match status" value="1"/>
</dbReference>
<evidence type="ECO:0000313" key="15">
    <source>
        <dbReference type="EMBL" id="QIN80355.1"/>
    </source>
</evidence>
<dbReference type="GO" id="GO:0015421">
    <property type="term" value="F:ABC-type oligopeptide transporter activity"/>
    <property type="evidence" value="ECO:0007669"/>
    <property type="project" value="TreeGrafter"/>
</dbReference>
<protein>
    <recommendedName>
        <fullName evidence="11">Fatty acid ABC transporter ATP-binding/permease protein</fullName>
    </recommendedName>
</protein>
<dbReference type="SMART" id="SM00382">
    <property type="entry name" value="AAA"/>
    <property type="match status" value="1"/>
</dbReference>
<dbReference type="InterPro" id="IPR003439">
    <property type="entry name" value="ABC_transporter-like_ATP-bd"/>
</dbReference>
<accession>A0A6G8Q1P2</accession>
<dbReference type="Pfam" id="PF00664">
    <property type="entry name" value="ABC_membrane"/>
    <property type="match status" value="1"/>
</dbReference>
<keyword evidence="16" id="KW-1185">Reference proteome</keyword>
<dbReference type="Pfam" id="PF00005">
    <property type="entry name" value="ABC_tran"/>
    <property type="match status" value="1"/>
</dbReference>
<feature type="domain" description="ABC transmembrane type-1" evidence="14">
    <location>
        <begin position="28"/>
        <end position="310"/>
    </location>
</feature>
<dbReference type="EMBL" id="CP045121">
    <property type="protein sequence ID" value="QIN80355.1"/>
    <property type="molecule type" value="Genomic_DNA"/>
</dbReference>
<name>A0A6G8Q1P2_9ACTN</name>
<evidence type="ECO:0000256" key="9">
    <source>
        <dbReference type="ARBA" id="ARBA00055053"/>
    </source>
</evidence>
<dbReference type="PROSITE" id="PS50929">
    <property type="entry name" value="ABC_TM1F"/>
    <property type="match status" value="1"/>
</dbReference>
<sequence length="581" mass="64395">MRRFKGYLLGFPLLRLFTFAAPYKWRMLGLGLVTVLATAASLAEPLIIGRAIDGGLVPGDLSVVYLMVGLYVFVNVATWVLSYVQTLGMGWVGQHMILDLRNALFGHLQSLSLQYYSEQKAGWIISRLTNDIENFNTLLNDGVQNLVKNGLTLIGVFVAIFFVDWRLALATTTILPVMVLITAVFRVQSWKAYRAAREAVAEVISHLQENVSGMRVVQAFTRERTSGAGFDERNLNYRRANARASLQSALYFPGVELLGSIGLAVVLLYGGYRVVAGELTVGALVAFIGLLNMFFQPIQQLSQLYSDLQSTLASLEKVFAVLDTEPDRADRPTERELETLRGDVEFDHVAFAYGEDRIMEDVSFHIRPGETLAIVGETGAGKSTIVKLLSRFYDPTEGRILVDGEDLSEVRGSSLRRHMGVVLQDTFLFTGTIEENIRYGRPGATHEDIVRAASTVGADDFIRRFPEGYETQVRERGGRLSVGERQLIAFARALLADPELLVLDEATSSVDLATEARIEKALDGLLEGRTSVVIAHRLSTVRRADRILVLGRGHVIEEGTHDELLARPSAYRRLYESQFAA</sequence>
<keyword evidence="3" id="KW-1003">Cell membrane</keyword>
<evidence type="ECO:0000256" key="11">
    <source>
        <dbReference type="ARBA" id="ARBA00071747"/>
    </source>
</evidence>
<evidence type="ECO:0000259" key="13">
    <source>
        <dbReference type="PROSITE" id="PS50893"/>
    </source>
</evidence>
<evidence type="ECO:0000259" key="14">
    <source>
        <dbReference type="PROSITE" id="PS50929"/>
    </source>
</evidence>
<keyword evidence="4 12" id="KW-0812">Transmembrane</keyword>
<dbReference type="PANTHER" id="PTHR43394">
    <property type="entry name" value="ATP-DEPENDENT PERMEASE MDL1, MITOCHONDRIAL"/>
    <property type="match status" value="1"/>
</dbReference>
<dbReference type="FunFam" id="3.40.50.300:FF:000287">
    <property type="entry name" value="Multidrug ABC transporter ATP-binding protein"/>
    <property type="match status" value="1"/>
</dbReference>
<comment type="function">
    <text evidence="9">ABC transporter involved in fatty acid import. Transmembrane domains (TMD) form a pore in the membrane and the ATP-binding domain (NBD) is responsible for energy generation.</text>
</comment>
<proteinExistence type="inferred from homology"/>
<dbReference type="KEGG" id="rmar:GBA65_19590"/>
<feature type="transmembrane region" description="Helical" evidence="12">
    <location>
        <begin position="169"/>
        <end position="187"/>
    </location>
</feature>
<dbReference type="InterPro" id="IPR017871">
    <property type="entry name" value="ABC_transporter-like_CS"/>
</dbReference>
<dbReference type="PROSITE" id="PS00211">
    <property type="entry name" value="ABC_TRANSPORTER_1"/>
    <property type="match status" value="1"/>
</dbReference>
<feature type="transmembrane region" description="Helical" evidence="12">
    <location>
        <begin position="62"/>
        <end position="84"/>
    </location>
</feature>
<feature type="transmembrane region" description="Helical" evidence="12">
    <location>
        <begin position="275"/>
        <end position="295"/>
    </location>
</feature>
<dbReference type="SUPFAM" id="SSF90123">
    <property type="entry name" value="ABC transporter transmembrane region"/>
    <property type="match status" value="1"/>
</dbReference>
<dbReference type="Gene3D" id="1.20.1560.10">
    <property type="entry name" value="ABC transporter type 1, transmembrane domain"/>
    <property type="match status" value="1"/>
</dbReference>
<dbReference type="Proteomes" id="UP000502706">
    <property type="component" value="Chromosome"/>
</dbReference>
<dbReference type="PANTHER" id="PTHR43394:SF1">
    <property type="entry name" value="ATP-BINDING CASSETTE SUB-FAMILY B MEMBER 10, MITOCHONDRIAL"/>
    <property type="match status" value="1"/>
</dbReference>
<evidence type="ECO:0000313" key="16">
    <source>
        <dbReference type="Proteomes" id="UP000502706"/>
    </source>
</evidence>
<dbReference type="InterPro" id="IPR011527">
    <property type="entry name" value="ABC1_TM_dom"/>
</dbReference>
<evidence type="ECO:0000256" key="3">
    <source>
        <dbReference type="ARBA" id="ARBA00022475"/>
    </source>
</evidence>
<keyword evidence="5" id="KW-0547">Nucleotide-binding</keyword>
<dbReference type="PROSITE" id="PS50893">
    <property type="entry name" value="ABC_TRANSPORTER_2"/>
    <property type="match status" value="1"/>
</dbReference>
<evidence type="ECO:0000256" key="1">
    <source>
        <dbReference type="ARBA" id="ARBA00004651"/>
    </source>
</evidence>
<evidence type="ECO:0000256" key="7">
    <source>
        <dbReference type="ARBA" id="ARBA00022989"/>
    </source>
</evidence>
<evidence type="ECO:0000256" key="10">
    <source>
        <dbReference type="ARBA" id="ARBA00061644"/>
    </source>
</evidence>
<dbReference type="CDD" id="cd03254">
    <property type="entry name" value="ABCC_Glucan_exporter_like"/>
    <property type="match status" value="1"/>
</dbReference>
<gene>
    <name evidence="15" type="ORF">GBA65_19590</name>
</gene>
<dbReference type="GO" id="GO:0005886">
    <property type="term" value="C:plasma membrane"/>
    <property type="evidence" value="ECO:0007669"/>
    <property type="project" value="UniProtKB-SubCell"/>
</dbReference>
<organism evidence="15 16">
    <name type="scientific">Rubrobacter marinus</name>
    <dbReference type="NCBI Taxonomy" id="2653852"/>
    <lineage>
        <taxon>Bacteria</taxon>
        <taxon>Bacillati</taxon>
        <taxon>Actinomycetota</taxon>
        <taxon>Rubrobacteria</taxon>
        <taxon>Rubrobacterales</taxon>
        <taxon>Rubrobacteraceae</taxon>
        <taxon>Rubrobacter</taxon>
    </lineage>
</organism>
<evidence type="ECO:0000256" key="2">
    <source>
        <dbReference type="ARBA" id="ARBA00022448"/>
    </source>
</evidence>
<dbReference type="SUPFAM" id="SSF52540">
    <property type="entry name" value="P-loop containing nucleoside triphosphate hydrolases"/>
    <property type="match status" value="1"/>
</dbReference>
<comment type="subcellular location">
    <subcellularLocation>
        <location evidence="1">Cell membrane</location>
        <topology evidence="1">Multi-pass membrane protein</topology>
    </subcellularLocation>
</comment>
<evidence type="ECO:0000256" key="8">
    <source>
        <dbReference type="ARBA" id="ARBA00023136"/>
    </source>
</evidence>
<evidence type="ECO:0000256" key="12">
    <source>
        <dbReference type="SAM" id="Phobius"/>
    </source>
</evidence>
<comment type="similarity">
    <text evidence="10">Belongs to the ABC transporter superfamily. Lipid exporter (TC 3.A.1.106) family.</text>
</comment>
<evidence type="ECO:0000256" key="5">
    <source>
        <dbReference type="ARBA" id="ARBA00022741"/>
    </source>
</evidence>
<dbReference type="CDD" id="cd18546">
    <property type="entry name" value="ABC_6TM_Rv0194_D2_like"/>
    <property type="match status" value="1"/>
</dbReference>
<dbReference type="InterPro" id="IPR039421">
    <property type="entry name" value="Type_1_exporter"/>
</dbReference>
<evidence type="ECO:0000256" key="4">
    <source>
        <dbReference type="ARBA" id="ARBA00022692"/>
    </source>
</evidence>
<feature type="transmembrane region" description="Helical" evidence="12">
    <location>
        <begin position="248"/>
        <end position="269"/>
    </location>
</feature>
<dbReference type="InterPro" id="IPR027417">
    <property type="entry name" value="P-loop_NTPase"/>
</dbReference>
<dbReference type="AlphaFoldDB" id="A0A6G8Q1P2"/>
<feature type="domain" description="ABC transporter" evidence="13">
    <location>
        <begin position="344"/>
        <end position="577"/>
    </location>
</feature>
<feature type="transmembrane region" description="Helical" evidence="12">
    <location>
        <begin position="146"/>
        <end position="163"/>
    </location>
</feature>
<dbReference type="Gene3D" id="3.40.50.300">
    <property type="entry name" value="P-loop containing nucleotide triphosphate hydrolases"/>
    <property type="match status" value="1"/>
</dbReference>
<dbReference type="InterPro" id="IPR036640">
    <property type="entry name" value="ABC1_TM_sf"/>
</dbReference>
<dbReference type="RefSeq" id="WP_166398025.1">
    <property type="nucleotide sequence ID" value="NZ_CP045121.1"/>
</dbReference>
<dbReference type="GO" id="GO:0016887">
    <property type="term" value="F:ATP hydrolysis activity"/>
    <property type="evidence" value="ECO:0007669"/>
    <property type="project" value="InterPro"/>
</dbReference>
<keyword evidence="8 12" id="KW-0472">Membrane</keyword>
<dbReference type="InterPro" id="IPR003593">
    <property type="entry name" value="AAA+_ATPase"/>
</dbReference>
<keyword evidence="2" id="KW-0813">Transport</keyword>
<keyword evidence="7 12" id="KW-1133">Transmembrane helix</keyword>
<reference evidence="15 16" key="1">
    <citation type="submission" date="2019-10" db="EMBL/GenBank/DDBJ databases">
        <title>Rubrobacter sp nov SCSIO 52915 isolated from a deep-sea sediment in the South China Sea.</title>
        <authorList>
            <person name="Chen R.W."/>
        </authorList>
    </citation>
    <scope>NUCLEOTIDE SEQUENCE [LARGE SCALE GENOMIC DNA]</scope>
    <source>
        <strain evidence="15 16">SCSIO 52915</strain>
    </source>
</reference>
<keyword evidence="6 15" id="KW-0067">ATP-binding</keyword>
<evidence type="ECO:0000256" key="6">
    <source>
        <dbReference type="ARBA" id="ARBA00022840"/>
    </source>
</evidence>
<dbReference type="GO" id="GO:0005524">
    <property type="term" value="F:ATP binding"/>
    <property type="evidence" value="ECO:0007669"/>
    <property type="project" value="UniProtKB-KW"/>
</dbReference>